<dbReference type="InterPro" id="IPR016035">
    <property type="entry name" value="Acyl_Trfase/lysoPLipase"/>
</dbReference>
<dbReference type="GO" id="GO:0032259">
    <property type="term" value="P:methylation"/>
    <property type="evidence" value="ECO:0007669"/>
    <property type="project" value="UniProtKB-KW"/>
</dbReference>
<dbReference type="InterPro" id="IPR006342">
    <property type="entry name" value="FkbM_mtfrase"/>
</dbReference>
<dbReference type="InterPro" id="IPR001227">
    <property type="entry name" value="Ac_transferase_dom_sf"/>
</dbReference>
<dbReference type="InterPro" id="IPR014043">
    <property type="entry name" value="Acyl_transferase_dom"/>
</dbReference>
<dbReference type="SUPFAM" id="SSF53335">
    <property type="entry name" value="S-adenosyl-L-methionine-dependent methyltransferases"/>
    <property type="match status" value="1"/>
</dbReference>
<dbReference type="InterPro" id="IPR020806">
    <property type="entry name" value="PKS_PP-bd"/>
</dbReference>
<dbReference type="SMART" id="SM00823">
    <property type="entry name" value="PKS_PP"/>
    <property type="match status" value="1"/>
</dbReference>
<keyword evidence="1" id="KW-0596">Phosphopantetheine</keyword>
<dbReference type="EMBL" id="CP089982">
    <property type="protein sequence ID" value="WXA91382.1"/>
    <property type="molecule type" value="Genomic_DNA"/>
</dbReference>
<dbReference type="PANTHER" id="PTHR43775">
    <property type="entry name" value="FATTY ACID SYNTHASE"/>
    <property type="match status" value="1"/>
</dbReference>
<dbReference type="GO" id="GO:0008168">
    <property type="term" value="F:methyltransferase activity"/>
    <property type="evidence" value="ECO:0007669"/>
    <property type="project" value="UniProtKB-KW"/>
</dbReference>
<reference evidence="5 6" key="1">
    <citation type="submission" date="2021-12" db="EMBL/GenBank/DDBJ databases">
        <title>Discovery of the Pendulisporaceae a myxobacterial family with distinct sporulation behavior and unique specialized metabolism.</title>
        <authorList>
            <person name="Garcia R."/>
            <person name="Popoff A."/>
            <person name="Bader C.D."/>
            <person name="Loehr J."/>
            <person name="Walesch S."/>
            <person name="Walt C."/>
            <person name="Boldt J."/>
            <person name="Bunk B."/>
            <person name="Haeckl F.J.F.P.J."/>
            <person name="Gunesch A.P."/>
            <person name="Birkelbach J."/>
            <person name="Nuebel U."/>
            <person name="Pietschmann T."/>
            <person name="Bach T."/>
            <person name="Mueller R."/>
        </authorList>
    </citation>
    <scope>NUCLEOTIDE SEQUENCE [LARGE SCALE GENOMIC DNA]</scope>
    <source>
        <strain evidence="5 6">MSr12523</strain>
    </source>
</reference>
<feature type="domain" description="Carrier" evidence="4">
    <location>
        <begin position="345"/>
        <end position="420"/>
    </location>
</feature>
<dbReference type="InterPro" id="IPR036736">
    <property type="entry name" value="ACP-like_sf"/>
</dbReference>
<dbReference type="Gene3D" id="3.40.366.10">
    <property type="entry name" value="Malonyl-Coenzyme A Acyl Carrier Protein, domain 2"/>
    <property type="match status" value="1"/>
</dbReference>
<evidence type="ECO:0000259" key="4">
    <source>
        <dbReference type="PROSITE" id="PS50075"/>
    </source>
</evidence>
<dbReference type="InterPro" id="IPR016036">
    <property type="entry name" value="Malonyl_transacylase_ACP-bd"/>
</dbReference>
<evidence type="ECO:0000313" key="6">
    <source>
        <dbReference type="Proteomes" id="UP001379533"/>
    </source>
</evidence>
<sequence length="699" mass="77734">MSSRIAFLFPGLGEQYVHMAAELYQTEPVFRGQVDICCDIVKPLLDMDLRTVLYPPRREPPPASPKLDLRAMLRRGPSTNVALDRTDVAQPATFVIEYALAQLWISWGIQADAMLGYSIGEYVAACLAEVLSLPEALRLVTRRAQLIQRLPEGAMLAVPHSEREIEPLLGEHLSLAAVNGESLCVLAGTTHAIEAAQARLNGSQQPAVRISTTHAFHSRMMDPAADEFRKLLEGCSLRAPRIPYISNVTGTWVTAAQATNPAYWVEHLCKPVRFAAGLEVLRHAPGRVFLEVGPGRALSSLAMQHGPAFPSLRASYEGISDKELLKTTLERLRSMDRPQPSDHAPARDELEQRLVDAWQEVLKAERVGIHDNFFELGGHSLLAISILQRLEKAWGIQASLGLFFEHPTIAQFAKALNSGLPPDAQSGHSLPYRLPNGLEIVHQNKAETDHFYEDIFEHRTYVRHIGDLPENACVFDVGANIGLFSLFVHGLRRNATVYAFEPSAPTFDILRRNLTRHGVRARLFDMGLSDTERTADFTFYPHSSGMSSVYGDANEEKAVLRAILQNQMDHDAAGMNDVMAHTEDLLTQRVKGQRLTCRLRTLSSIVRDEGIERIDLLKIDVQKSELDVLMGIEPADWPKIRALAIEVHDIDGRVQHIEQLLIRHGYDVTTVQDELYRGSGIYLLYAQCAAGASSTKTPQ</sequence>
<dbReference type="RefSeq" id="WP_394842002.1">
    <property type="nucleotide sequence ID" value="NZ_CP089982.1"/>
</dbReference>
<evidence type="ECO:0000313" key="5">
    <source>
        <dbReference type="EMBL" id="WXA91382.1"/>
    </source>
</evidence>
<dbReference type="Pfam" id="PF05050">
    <property type="entry name" value="Methyltransf_21"/>
    <property type="match status" value="1"/>
</dbReference>
<gene>
    <name evidence="5" type="ORF">LZC95_33615</name>
</gene>
<dbReference type="InterPro" id="IPR009081">
    <property type="entry name" value="PP-bd_ACP"/>
</dbReference>
<dbReference type="InterPro" id="IPR050091">
    <property type="entry name" value="PKS_NRPS_Biosynth_Enz"/>
</dbReference>
<dbReference type="PROSITE" id="PS50075">
    <property type="entry name" value="CARRIER"/>
    <property type="match status" value="1"/>
</dbReference>
<evidence type="ECO:0000256" key="3">
    <source>
        <dbReference type="ARBA" id="ARBA00022679"/>
    </source>
</evidence>
<dbReference type="SUPFAM" id="SSF55048">
    <property type="entry name" value="Probable ACP-binding domain of malonyl-CoA ACP transacylase"/>
    <property type="match status" value="1"/>
</dbReference>
<dbReference type="Gene3D" id="3.40.50.150">
    <property type="entry name" value="Vaccinia Virus protein VP39"/>
    <property type="match status" value="1"/>
</dbReference>
<keyword evidence="2" id="KW-0597">Phosphoprotein</keyword>
<evidence type="ECO:0000256" key="1">
    <source>
        <dbReference type="ARBA" id="ARBA00022450"/>
    </source>
</evidence>
<protein>
    <submittedName>
        <fullName evidence="5">FkbM family methyltransferase</fullName>
    </submittedName>
</protein>
<keyword evidence="5" id="KW-0489">Methyltransferase</keyword>
<dbReference type="SUPFAM" id="SSF52151">
    <property type="entry name" value="FabD/lysophospholipase-like"/>
    <property type="match status" value="1"/>
</dbReference>
<dbReference type="PANTHER" id="PTHR43775:SF51">
    <property type="entry name" value="INACTIVE PHENOLPHTHIOCEROL SYNTHESIS POLYKETIDE SYNTHASE TYPE I PKS1-RELATED"/>
    <property type="match status" value="1"/>
</dbReference>
<keyword evidence="3" id="KW-0808">Transferase</keyword>
<organism evidence="5 6">
    <name type="scientific">Pendulispora brunnea</name>
    <dbReference type="NCBI Taxonomy" id="2905690"/>
    <lineage>
        <taxon>Bacteria</taxon>
        <taxon>Pseudomonadati</taxon>
        <taxon>Myxococcota</taxon>
        <taxon>Myxococcia</taxon>
        <taxon>Myxococcales</taxon>
        <taxon>Sorangiineae</taxon>
        <taxon>Pendulisporaceae</taxon>
        <taxon>Pendulispora</taxon>
    </lineage>
</organism>
<dbReference type="Pfam" id="PF00698">
    <property type="entry name" value="Acyl_transf_1"/>
    <property type="match status" value="1"/>
</dbReference>
<evidence type="ECO:0000256" key="2">
    <source>
        <dbReference type="ARBA" id="ARBA00022553"/>
    </source>
</evidence>
<proteinExistence type="predicted"/>
<dbReference type="InterPro" id="IPR029063">
    <property type="entry name" value="SAM-dependent_MTases_sf"/>
</dbReference>
<dbReference type="SMART" id="SM00827">
    <property type="entry name" value="PKS_AT"/>
    <property type="match status" value="1"/>
</dbReference>
<dbReference type="Pfam" id="PF00550">
    <property type="entry name" value="PP-binding"/>
    <property type="match status" value="1"/>
</dbReference>
<name>A0ABZ2JY07_9BACT</name>
<accession>A0ABZ2JY07</accession>
<dbReference type="Gene3D" id="3.30.70.3290">
    <property type="match status" value="1"/>
</dbReference>
<dbReference type="SUPFAM" id="SSF47336">
    <property type="entry name" value="ACP-like"/>
    <property type="match status" value="1"/>
</dbReference>
<dbReference type="Gene3D" id="3.30.70.250">
    <property type="entry name" value="Malonyl-CoA ACP transacylase, ACP-binding"/>
    <property type="match status" value="1"/>
</dbReference>
<dbReference type="Proteomes" id="UP001379533">
    <property type="component" value="Chromosome"/>
</dbReference>
<dbReference type="NCBIfam" id="TIGR01444">
    <property type="entry name" value="fkbM_fam"/>
    <property type="match status" value="1"/>
</dbReference>
<dbReference type="Gene3D" id="1.10.1200.10">
    <property type="entry name" value="ACP-like"/>
    <property type="match status" value="1"/>
</dbReference>
<keyword evidence="6" id="KW-1185">Reference proteome</keyword>